<gene>
    <name evidence="1" type="ORF">M8445_12465</name>
</gene>
<protein>
    <submittedName>
        <fullName evidence="1">Uncharacterized protein</fullName>
    </submittedName>
</protein>
<dbReference type="Proteomes" id="UP001217044">
    <property type="component" value="Chromosome"/>
</dbReference>
<reference evidence="1 2" key="1">
    <citation type="submission" date="2022-12" db="EMBL/GenBank/DDBJ databases">
        <title>Genome Sequence of Deinococcus aquaticus Type Strain PB314.</title>
        <authorList>
            <person name="Albert C."/>
            <person name="Hill J."/>
            <person name="Boren L."/>
            <person name="Scholz-Ng S."/>
            <person name="Fatema N."/>
            <person name="Grosso R."/>
            <person name="Soboslay E."/>
            <person name="Tuohy J."/>
        </authorList>
    </citation>
    <scope>NUCLEOTIDE SEQUENCE [LARGE SCALE GENOMIC DNA]</scope>
    <source>
        <strain evidence="1 2">PB-314</strain>
    </source>
</reference>
<organism evidence="1 2">
    <name type="scientific">Deinococcus aquaticus</name>
    <dbReference type="NCBI Taxonomy" id="328692"/>
    <lineage>
        <taxon>Bacteria</taxon>
        <taxon>Thermotogati</taxon>
        <taxon>Deinococcota</taxon>
        <taxon>Deinococci</taxon>
        <taxon>Deinococcales</taxon>
        <taxon>Deinococcaceae</taxon>
        <taxon>Deinococcus</taxon>
    </lineage>
</organism>
<name>A0ABY7UZ13_9DEIO</name>
<keyword evidence="2" id="KW-1185">Reference proteome</keyword>
<sequence>MTPKQKKDIKIKYNGLGIEVFNLYSRFRGRGMGEVLSGVVVTSRLDASRVNTLTVNYLEEVGVLRNVKMVKVNSTTYRFDLV</sequence>
<dbReference type="RefSeq" id="WP_273988102.1">
    <property type="nucleotide sequence ID" value="NZ_BAABQT010000015.1"/>
</dbReference>
<dbReference type="EMBL" id="CP115165">
    <property type="protein sequence ID" value="WDA58154.1"/>
    <property type="molecule type" value="Genomic_DNA"/>
</dbReference>
<evidence type="ECO:0000313" key="1">
    <source>
        <dbReference type="EMBL" id="WDA58154.1"/>
    </source>
</evidence>
<evidence type="ECO:0000313" key="2">
    <source>
        <dbReference type="Proteomes" id="UP001217044"/>
    </source>
</evidence>
<proteinExistence type="predicted"/>
<accession>A0ABY7UZ13</accession>